<dbReference type="AlphaFoldDB" id="A0A0G2HW00"/>
<sequence length="87" mass="9329">MADGYRRPTISTQVLPSAESATFLESSFFSRNGPGAGLPAPSNAREQAAIQDPASKDRDFGFKPIRYEHLGLIVKYGCAPELTVAEG</sequence>
<accession>A0A0G2HW00</accession>
<reference evidence="3" key="1">
    <citation type="journal article" date="2015" name="PLoS Genet.">
        <title>The dynamic genome and transcriptome of the human fungal pathogen Blastomyces and close relative Emmonsia.</title>
        <authorList>
            <person name="Munoz J.F."/>
            <person name="Gauthier G.M."/>
            <person name="Desjardins C.A."/>
            <person name="Gallo J.E."/>
            <person name="Holder J."/>
            <person name="Sullivan T.D."/>
            <person name="Marty A.J."/>
            <person name="Carmen J.C."/>
            <person name="Chen Z."/>
            <person name="Ding L."/>
            <person name="Gujja S."/>
            <person name="Magrini V."/>
            <person name="Misas E."/>
            <person name="Mitreva M."/>
            <person name="Priest M."/>
            <person name="Saif S."/>
            <person name="Whiston E.A."/>
            <person name="Young S."/>
            <person name="Zeng Q."/>
            <person name="Goldman W.E."/>
            <person name="Mardis E.R."/>
            <person name="Taylor J.W."/>
            <person name="McEwen J.G."/>
            <person name="Clay O.K."/>
            <person name="Klein B.S."/>
            <person name="Cuomo C.A."/>
        </authorList>
    </citation>
    <scope>NUCLEOTIDE SEQUENCE [LARGE SCALE GENOMIC DNA]</scope>
    <source>
        <strain evidence="3">UAMH 3008</strain>
    </source>
</reference>
<dbReference type="VEuPathDB" id="FungiDB:EMCG_03219"/>
<organism evidence="2 3">
    <name type="scientific">[Emmonsia] crescens</name>
    <dbReference type="NCBI Taxonomy" id="73230"/>
    <lineage>
        <taxon>Eukaryota</taxon>
        <taxon>Fungi</taxon>
        <taxon>Dikarya</taxon>
        <taxon>Ascomycota</taxon>
        <taxon>Pezizomycotina</taxon>
        <taxon>Eurotiomycetes</taxon>
        <taxon>Eurotiomycetidae</taxon>
        <taxon>Onygenales</taxon>
        <taxon>Ajellomycetaceae</taxon>
        <taxon>Emergomyces</taxon>
    </lineage>
</organism>
<gene>
    <name evidence="2" type="ORF">EMCG_03219</name>
</gene>
<proteinExistence type="predicted"/>
<comment type="caution">
    <text evidence="2">The sequence shown here is derived from an EMBL/GenBank/DDBJ whole genome shotgun (WGS) entry which is preliminary data.</text>
</comment>
<evidence type="ECO:0000313" key="2">
    <source>
        <dbReference type="EMBL" id="KKZ62392.1"/>
    </source>
</evidence>
<protein>
    <submittedName>
        <fullName evidence="2">Uncharacterized protein</fullName>
    </submittedName>
</protein>
<feature type="region of interest" description="Disordered" evidence="1">
    <location>
        <begin position="32"/>
        <end position="57"/>
    </location>
</feature>
<name>A0A0G2HW00_9EURO</name>
<dbReference type="Proteomes" id="UP000034164">
    <property type="component" value="Unassembled WGS sequence"/>
</dbReference>
<evidence type="ECO:0000256" key="1">
    <source>
        <dbReference type="SAM" id="MobiDB-lite"/>
    </source>
</evidence>
<evidence type="ECO:0000313" key="3">
    <source>
        <dbReference type="Proteomes" id="UP000034164"/>
    </source>
</evidence>
<dbReference type="EMBL" id="LCZI01001109">
    <property type="protein sequence ID" value="KKZ62392.1"/>
    <property type="molecule type" value="Genomic_DNA"/>
</dbReference>
<dbReference type="OrthoDB" id="2906425at2759"/>